<feature type="transmembrane region" description="Helical" evidence="1">
    <location>
        <begin position="77"/>
        <end position="96"/>
    </location>
</feature>
<evidence type="ECO:0008006" key="4">
    <source>
        <dbReference type="Google" id="ProtNLM"/>
    </source>
</evidence>
<protein>
    <recommendedName>
        <fullName evidence="4">Glycosyltransferase RgtA/B/C/D-like domain-containing protein</fullName>
    </recommendedName>
</protein>
<evidence type="ECO:0000313" key="2">
    <source>
        <dbReference type="EMBL" id="MFC0221562.1"/>
    </source>
</evidence>
<comment type="caution">
    <text evidence="2">The sequence shown here is derived from an EMBL/GenBank/DDBJ whole genome shotgun (WGS) entry which is preliminary data.</text>
</comment>
<keyword evidence="1" id="KW-0472">Membrane</keyword>
<feature type="transmembrane region" description="Helical" evidence="1">
    <location>
        <begin position="234"/>
        <end position="252"/>
    </location>
</feature>
<evidence type="ECO:0000256" key="1">
    <source>
        <dbReference type="SAM" id="Phobius"/>
    </source>
</evidence>
<feature type="transmembrane region" description="Helical" evidence="1">
    <location>
        <begin position="50"/>
        <end position="70"/>
    </location>
</feature>
<proteinExistence type="predicted"/>
<feature type="transmembrane region" description="Helical" evidence="1">
    <location>
        <begin position="258"/>
        <end position="279"/>
    </location>
</feature>
<dbReference type="RefSeq" id="WP_378517243.1">
    <property type="nucleotide sequence ID" value="NZ_JBHLXH010000001.1"/>
</dbReference>
<organism evidence="2 3">
    <name type="scientific">Nocardioides zeicaulis</name>
    <dbReference type="NCBI Taxonomy" id="1776857"/>
    <lineage>
        <taxon>Bacteria</taxon>
        <taxon>Bacillati</taxon>
        <taxon>Actinomycetota</taxon>
        <taxon>Actinomycetes</taxon>
        <taxon>Propionibacteriales</taxon>
        <taxon>Nocardioidaceae</taxon>
        <taxon>Nocardioides</taxon>
    </lineage>
</organism>
<keyword evidence="3" id="KW-1185">Reference proteome</keyword>
<feature type="transmembrane region" description="Helical" evidence="1">
    <location>
        <begin position="314"/>
        <end position="332"/>
    </location>
</feature>
<gene>
    <name evidence="2" type="ORF">ACFFJG_03630</name>
</gene>
<reference evidence="2 3" key="1">
    <citation type="submission" date="2024-09" db="EMBL/GenBank/DDBJ databases">
        <authorList>
            <person name="Sun Q."/>
            <person name="Mori K."/>
        </authorList>
    </citation>
    <scope>NUCLEOTIDE SEQUENCE [LARGE SCALE GENOMIC DNA]</scope>
    <source>
        <strain evidence="2 3">CCM 8654</strain>
    </source>
</reference>
<accession>A0ABV6DXV5</accession>
<feature type="non-terminal residue" evidence="2">
    <location>
        <position position="1"/>
    </location>
</feature>
<name>A0ABV6DXV5_9ACTN</name>
<evidence type="ECO:0000313" key="3">
    <source>
        <dbReference type="Proteomes" id="UP001589698"/>
    </source>
</evidence>
<dbReference type="Proteomes" id="UP001589698">
    <property type="component" value="Unassembled WGS sequence"/>
</dbReference>
<feature type="transmembrane region" description="Helical" evidence="1">
    <location>
        <begin position="171"/>
        <end position="193"/>
    </location>
</feature>
<sequence>YGYVQTSRLDQLGSYYLPFNLDQGRPIPGWIMGKVVPGATSVADLWQMRAVVVSVLALSGVAAALMVLVMTRTASSWTRYPAALVVGLTPMLLTASPSTATWAILMGAIHSYATAVVAGLMVGWRHRLWWLASGALLLVTAFSYQQVVTVAMLPAFLVTAADLAQRRTVRWWRPVVVGVMGVAALALNTVYILSRDGVGASRIGQGTWSERIDWYVHSFLPVAFDLHVPSTGDGAVWSLVLALALACTPLLLGLRHAVLPAAVVLATLASAAAVLPLEMWASYRVAAPTQFSLWVGVAACVAYTTAYVAWRAVAAVGVVGGAVLVALGLTTAHTRAVDYLAAPNARDWANVRCLMGDGKDFDPAKKWYTSPFSVSTSPVITTDEYGIVGSLVQWSLQAELWLAQDAVDGPGLPSWTGTNADVVQLVDPAEPDRELFPGDACAR</sequence>
<feature type="transmembrane region" description="Helical" evidence="1">
    <location>
        <begin position="136"/>
        <end position="159"/>
    </location>
</feature>
<keyword evidence="1" id="KW-1133">Transmembrane helix</keyword>
<dbReference type="EMBL" id="JBHLXH010000001">
    <property type="protein sequence ID" value="MFC0221562.1"/>
    <property type="molecule type" value="Genomic_DNA"/>
</dbReference>
<keyword evidence="1" id="KW-0812">Transmembrane</keyword>